<protein>
    <submittedName>
        <fullName evidence="1">SGNH/GDSL hydrolase family protein</fullName>
    </submittedName>
</protein>
<keyword evidence="1" id="KW-0378">Hydrolase</keyword>
<dbReference type="RefSeq" id="WP_124739666.1">
    <property type="nucleotide sequence ID" value="NZ_CP034086.1"/>
</dbReference>
<organism evidence="1 2">
    <name type="scientific">Methylocystis rosea</name>
    <dbReference type="NCBI Taxonomy" id="173366"/>
    <lineage>
        <taxon>Bacteria</taxon>
        <taxon>Pseudomonadati</taxon>
        <taxon>Pseudomonadota</taxon>
        <taxon>Alphaproteobacteria</taxon>
        <taxon>Hyphomicrobiales</taxon>
        <taxon>Methylocystaceae</taxon>
        <taxon>Methylocystis</taxon>
    </lineage>
</organism>
<sequence length="386" mass="44297">MSMSSRKNSTYKLFRILFINFGLLLSLVVVAEIVLHLVYKGGNPFLAPARNELRVSDPHYTHGLKPNFYGFDAWGSNKFPIFTNSLGFRDAAVRRVPMTADRKRVVFIGDSFTESLGVPYEQSFVGLFAQAFPAIDVLNAGVSSYAPSVYYEKLKYFLDSGLTFDEAVVYIDISDIQDEAILYSYDKNGALQMGLFQTGSEECSPVPRPPLPRPEKRWWEKVSYVGEFLGQMRYSAQLGRAIEQASLEDLAKSRSVYSRDYARPSWTYRDDSSCYGALGIEASIDKAKKQMDRLHELLSSRGIALSVGVYPWPQQLLYDGENSRQARLWRDWCAGKCRRYFDHFPDFFQYKSQNADFLKSLYFWGDFHFNARGNELLARQLIKNYE</sequence>
<gene>
    <name evidence="1" type="ORF">EHO51_15675</name>
</gene>
<accession>A0A3G8MA57</accession>
<reference evidence="1 2" key="1">
    <citation type="submission" date="2018-11" db="EMBL/GenBank/DDBJ databases">
        <title>Genome squencing of methanotrophic bacteria isolated from alkaline groundwater in Korea.</title>
        <authorList>
            <person name="Nguyen L.N."/>
        </authorList>
    </citation>
    <scope>NUCLEOTIDE SEQUENCE [LARGE SCALE GENOMIC DNA]</scope>
    <source>
        <strain evidence="1 2">GW6</strain>
    </source>
</reference>
<dbReference type="Proteomes" id="UP000273982">
    <property type="component" value="Chromosome"/>
</dbReference>
<proteinExistence type="predicted"/>
<evidence type="ECO:0000313" key="1">
    <source>
        <dbReference type="EMBL" id="AZG78060.1"/>
    </source>
</evidence>
<dbReference type="SUPFAM" id="SSF52266">
    <property type="entry name" value="SGNH hydrolase"/>
    <property type="match status" value="1"/>
</dbReference>
<dbReference type="KEGG" id="mros:EHO51_15675"/>
<dbReference type="AlphaFoldDB" id="A0A3G8MA57"/>
<dbReference type="EMBL" id="CP034086">
    <property type="protein sequence ID" value="AZG78060.1"/>
    <property type="molecule type" value="Genomic_DNA"/>
</dbReference>
<dbReference type="GO" id="GO:0016788">
    <property type="term" value="F:hydrolase activity, acting on ester bonds"/>
    <property type="evidence" value="ECO:0007669"/>
    <property type="project" value="UniProtKB-ARBA"/>
</dbReference>
<evidence type="ECO:0000313" key="2">
    <source>
        <dbReference type="Proteomes" id="UP000273982"/>
    </source>
</evidence>
<name>A0A3G8MA57_9HYPH</name>
<dbReference type="InterPro" id="IPR036514">
    <property type="entry name" value="SGNH_hydro_sf"/>
</dbReference>
<dbReference type="Gene3D" id="3.40.50.1110">
    <property type="entry name" value="SGNH hydrolase"/>
    <property type="match status" value="1"/>
</dbReference>